<comment type="similarity">
    <text evidence="1">Belongs to the cytochrome P450 family.</text>
</comment>
<dbReference type="GO" id="GO:0004497">
    <property type="term" value="F:monooxygenase activity"/>
    <property type="evidence" value="ECO:0007669"/>
    <property type="project" value="InterPro"/>
</dbReference>
<protein>
    <submittedName>
        <fullName evidence="2">Cytochrome P450</fullName>
    </submittedName>
</protein>
<evidence type="ECO:0000313" key="3">
    <source>
        <dbReference type="Proteomes" id="UP000265955"/>
    </source>
</evidence>
<dbReference type="RefSeq" id="WP_119769770.1">
    <property type="nucleotide sequence ID" value="NZ_QYUO01000001.1"/>
</dbReference>
<dbReference type="PRINTS" id="PR00359">
    <property type="entry name" value="BP450"/>
</dbReference>
<dbReference type="GO" id="GO:0016705">
    <property type="term" value="F:oxidoreductase activity, acting on paired donors, with incorporation or reduction of molecular oxygen"/>
    <property type="evidence" value="ECO:0007669"/>
    <property type="project" value="InterPro"/>
</dbReference>
<evidence type="ECO:0000313" key="2">
    <source>
        <dbReference type="EMBL" id="RJF99825.1"/>
    </source>
</evidence>
<proteinExistence type="inferred from homology"/>
<keyword evidence="3" id="KW-1185">Reference proteome</keyword>
<evidence type="ECO:0000256" key="1">
    <source>
        <dbReference type="ARBA" id="ARBA00010617"/>
    </source>
</evidence>
<reference evidence="3" key="1">
    <citation type="submission" date="2018-09" db="EMBL/GenBank/DDBJ databases">
        <authorList>
            <person name="Zhu H."/>
        </authorList>
    </citation>
    <scope>NUCLEOTIDE SEQUENCE [LARGE SCALE GENOMIC DNA]</scope>
    <source>
        <strain evidence="3">K1R23-30</strain>
    </source>
</reference>
<dbReference type="InterPro" id="IPR001128">
    <property type="entry name" value="Cyt_P450"/>
</dbReference>
<dbReference type="Proteomes" id="UP000265955">
    <property type="component" value="Unassembled WGS sequence"/>
</dbReference>
<dbReference type="SUPFAM" id="SSF48264">
    <property type="entry name" value="Cytochrome P450"/>
    <property type="match status" value="1"/>
</dbReference>
<organism evidence="2 3">
    <name type="scientific">Noviherbaspirillum saxi</name>
    <dbReference type="NCBI Taxonomy" id="2320863"/>
    <lineage>
        <taxon>Bacteria</taxon>
        <taxon>Pseudomonadati</taxon>
        <taxon>Pseudomonadota</taxon>
        <taxon>Betaproteobacteria</taxon>
        <taxon>Burkholderiales</taxon>
        <taxon>Oxalobacteraceae</taxon>
        <taxon>Noviherbaspirillum</taxon>
    </lineage>
</organism>
<dbReference type="PANTHER" id="PTHR46696:SF1">
    <property type="entry name" value="CYTOCHROME P450 YJIB-RELATED"/>
    <property type="match status" value="1"/>
</dbReference>
<accession>A0A3A3GC83</accession>
<dbReference type="EMBL" id="QYUO01000001">
    <property type="protein sequence ID" value="RJF99825.1"/>
    <property type="molecule type" value="Genomic_DNA"/>
</dbReference>
<dbReference type="InterPro" id="IPR002397">
    <property type="entry name" value="Cyt_P450_B"/>
</dbReference>
<dbReference type="GO" id="GO:0005506">
    <property type="term" value="F:iron ion binding"/>
    <property type="evidence" value="ECO:0007669"/>
    <property type="project" value="InterPro"/>
</dbReference>
<dbReference type="OrthoDB" id="4168525at2"/>
<gene>
    <name evidence="2" type="ORF">D3871_15820</name>
</gene>
<comment type="caution">
    <text evidence="2">The sequence shown here is derived from an EMBL/GenBank/DDBJ whole genome shotgun (WGS) entry which is preliminary data.</text>
</comment>
<dbReference type="InterPro" id="IPR036396">
    <property type="entry name" value="Cyt_P450_sf"/>
</dbReference>
<name>A0A3A3GC83_9BURK</name>
<dbReference type="Gene3D" id="1.10.630.10">
    <property type="entry name" value="Cytochrome P450"/>
    <property type="match status" value="1"/>
</dbReference>
<dbReference type="PANTHER" id="PTHR46696">
    <property type="entry name" value="P450, PUTATIVE (EUROFUNG)-RELATED"/>
    <property type="match status" value="1"/>
</dbReference>
<sequence length="373" mass="41333">MKKALFLQSDVADPYVVYAKQRQHHSIVWNETDSLWAVYSHAACTSLLQDASAWIPPQHADRNRLLKDAGRMLVAHLARLANPPAHLAFRQAVMALFAQLQPAAIDTMLSQLLGDATETDWVATVCRTLPALAVMKGLGLAQTDIERILPHTECLTKIMLPAKTEEQVNDINPVAEEVFSIVSRHIVATPALRALAPDEATLNIYTANFIGLLIQSVDAGRGLLSNSLVQALTRRADDTRPGRQYWQQLVVETLRFDPPIHNTRRVVTQDTQLDGQWLRQGDQVLLVLAAANRDPAIFAHPNQFDPARAGNDRHLTFGAGNHACAARHWSVALAAETLATLFEKKTVRLLPQEILYAPLVNARLPQQLRIELA</sequence>
<dbReference type="GO" id="GO:0020037">
    <property type="term" value="F:heme binding"/>
    <property type="evidence" value="ECO:0007669"/>
    <property type="project" value="InterPro"/>
</dbReference>
<dbReference type="AlphaFoldDB" id="A0A3A3GC83"/>
<dbReference type="Pfam" id="PF00067">
    <property type="entry name" value="p450"/>
    <property type="match status" value="1"/>
</dbReference>